<keyword evidence="3" id="KW-1185">Reference proteome</keyword>
<dbReference type="InterPro" id="IPR036291">
    <property type="entry name" value="NAD(P)-bd_dom_sf"/>
</dbReference>
<comment type="caution">
    <text evidence="2">The sequence shown here is derived from an EMBL/GenBank/DDBJ whole genome shotgun (WGS) entry which is preliminary data.</text>
</comment>
<dbReference type="InterPro" id="IPR016040">
    <property type="entry name" value="NAD(P)-bd_dom"/>
</dbReference>
<gene>
    <name evidence="2" type="ORF">WAE96_01990</name>
</gene>
<dbReference type="Pfam" id="PF16363">
    <property type="entry name" value="GDP_Man_Dehyd"/>
    <property type="match status" value="1"/>
</dbReference>
<evidence type="ECO:0000313" key="3">
    <source>
        <dbReference type="Proteomes" id="UP001382455"/>
    </source>
</evidence>
<dbReference type="GO" id="GO:0008446">
    <property type="term" value="F:GDP-mannose 4,6-dehydratase activity"/>
    <property type="evidence" value="ECO:0007669"/>
    <property type="project" value="UniProtKB-EC"/>
</dbReference>
<accession>A0ABU8END9</accession>
<dbReference type="SUPFAM" id="SSF51735">
    <property type="entry name" value="NAD(P)-binding Rossmann-fold domains"/>
    <property type="match status" value="1"/>
</dbReference>
<reference evidence="2 3" key="1">
    <citation type="submission" date="2023-12" db="EMBL/GenBank/DDBJ databases">
        <title>Friends and Foes: Symbiotic and Algicidal bacterial influence on Karenia brevis blooms.</title>
        <authorList>
            <person name="Fei C."/>
            <person name="Mohamed A.R."/>
            <person name="Booker A."/>
            <person name="Arshad M."/>
            <person name="Klass S."/>
            <person name="Ahn S."/>
            <person name="Gilbert P.M."/>
            <person name="Heil C.A."/>
            <person name="Martinez J.M."/>
            <person name="Amin S.A."/>
        </authorList>
    </citation>
    <scope>NUCLEOTIDE SEQUENCE [LARGE SCALE GENOMIC DNA]</scope>
    <source>
        <strain evidence="2 3">CE15</strain>
    </source>
</reference>
<sequence>MRILVTGAFGFTGRHFIAQAQKQGHECVALSNKEHLEFEGIKTIVSDLTDKEALVTRLKTEQFDAVVHLAAISFVAHGNINEIYDTNLTGTINLVDVVNQLSSKPVHFVIASSGNIYGNAKQLPIAEESEFNPANDYAASKCAMEMALKVRSHNTTITVVRPFNYTGAGQAEHFLIPKIVAAFNRGDTSIELGNLDVSRDFTDVRDLVAAYLALLETRQEGIFNVCSGEATSLTNIVKMCEKLSGRSIEVTVNPAFVRSNEVKVLYGDDRKLRRAIGDYRKYCIEETLAWMLLEQ</sequence>
<name>A0ABU8END9_9GAMM</name>
<dbReference type="Gene3D" id="3.90.25.10">
    <property type="entry name" value="UDP-galactose 4-epimerase, domain 1"/>
    <property type="match status" value="1"/>
</dbReference>
<dbReference type="EMBL" id="JBAWKS010000001">
    <property type="protein sequence ID" value="MEI4548478.1"/>
    <property type="molecule type" value="Genomic_DNA"/>
</dbReference>
<dbReference type="Gene3D" id="3.40.50.720">
    <property type="entry name" value="NAD(P)-binding Rossmann-like Domain"/>
    <property type="match status" value="1"/>
</dbReference>
<dbReference type="Proteomes" id="UP001382455">
    <property type="component" value="Unassembled WGS sequence"/>
</dbReference>
<dbReference type="EC" id="4.2.1.47" evidence="2"/>
<keyword evidence="2" id="KW-0456">Lyase</keyword>
<dbReference type="RefSeq" id="WP_336434426.1">
    <property type="nucleotide sequence ID" value="NZ_JBAWKS010000001.1"/>
</dbReference>
<evidence type="ECO:0000313" key="2">
    <source>
        <dbReference type="EMBL" id="MEI4548478.1"/>
    </source>
</evidence>
<dbReference type="PANTHER" id="PTHR43000">
    <property type="entry name" value="DTDP-D-GLUCOSE 4,6-DEHYDRATASE-RELATED"/>
    <property type="match status" value="1"/>
</dbReference>
<organism evidence="2 3">
    <name type="scientific">Pseudoalteromonas spongiae</name>
    <dbReference type="NCBI Taxonomy" id="298657"/>
    <lineage>
        <taxon>Bacteria</taxon>
        <taxon>Pseudomonadati</taxon>
        <taxon>Pseudomonadota</taxon>
        <taxon>Gammaproteobacteria</taxon>
        <taxon>Alteromonadales</taxon>
        <taxon>Pseudoalteromonadaceae</taxon>
        <taxon>Pseudoalteromonas</taxon>
    </lineage>
</organism>
<evidence type="ECO:0000259" key="1">
    <source>
        <dbReference type="Pfam" id="PF16363"/>
    </source>
</evidence>
<proteinExistence type="predicted"/>
<feature type="domain" description="NAD(P)-binding" evidence="1">
    <location>
        <begin position="4"/>
        <end position="289"/>
    </location>
</feature>
<protein>
    <submittedName>
        <fullName evidence="2">GDP-mannose 4,6-dehydratase</fullName>
        <ecNumber evidence="2">4.2.1.47</ecNumber>
    </submittedName>
</protein>